<dbReference type="InterPro" id="IPR004090">
    <property type="entry name" value="Chemotax_Me-accpt_rcpt"/>
</dbReference>
<evidence type="ECO:0000259" key="5">
    <source>
        <dbReference type="PROSITE" id="PS50111"/>
    </source>
</evidence>
<keyword evidence="3" id="KW-0807">Transducer</keyword>
<comment type="caution">
    <text evidence="7">The sequence shown here is derived from an EMBL/GenBank/DDBJ whole genome shotgun (WGS) entry which is preliminary data.</text>
</comment>
<dbReference type="InterPro" id="IPR051310">
    <property type="entry name" value="MCP_chemotaxis"/>
</dbReference>
<feature type="transmembrane region" description="Helical" evidence="4">
    <location>
        <begin position="187"/>
        <end position="208"/>
    </location>
</feature>
<evidence type="ECO:0000256" key="1">
    <source>
        <dbReference type="ARBA" id="ARBA00022481"/>
    </source>
</evidence>
<dbReference type="PROSITE" id="PS50885">
    <property type="entry name" value="HAMP"/>
    <property type="match status" value="1"/>
</dbReference>
<evidence type="ECO:0000256" key="3">
    <source>
        <dbReference type="PROSITE-ProRule" id="PRU00284"/>
    </source>
</evidence>
<proteinExistence type="inferred from homology"/>
<dbReference type="SMART" id="SM00304">
    <property type="entry name" value="HAMP"/>
    <property type="match status" value="1"/>
</dbReference>
<dbReference type="SUPFAM" id="SSF58104">
    <property type="entry name" value="Methyl-accepting chemotaxis protein (MCP) signaling domain"/>
    <property type="match status" value="1"/>
</dbReference>
<dbReference type="CDD" id="cd06225">
    <property type="entry name" value="HAMP"/>
    <property type="match status" value="1"/>
</dbReference>
<dbReference type="Proteomes" id="UP001606305">
    <property type="component" value="Unassembled WGS sequence"/>
</dbReference>
<keyword evidence="4" id="KW-1133">Transmembrane helix</keyword>
<evidence type="ECO:0000256" key="2">
    <source>
        <dbReference type="ARBA" id="ARBA00029447"/>
    </source>
</evidence>
<dbReference type="PANTHER" id="PTHR43531:SF14">
    <property type="entry name" value="METHYL-ACCEPTING CHEMOTAXIS PROTEIN I-RELATED"/>
    <property type="match status" value="1"/>
</dbReference>
<accession>A0ABW7GCR1</accession>
<dbReference type="InterPro" id="IPR004089">
    <property type="entry name" value="MCPsignal_dom"/>
</dbReference>
<dbReference type="Pfam" id="PF00672">
    <property type="entry name" value="HAMP"/>
    <property type="match status" value="1"/>
</dbReference>
<reference evidence="7 8" key="1">
    <citation type="submission" date="2024-09" db="EMBL/GenBank/DDBJ databases">
        <title>Novel species of the genus Pelomonas and Roseateles isolated from streams.</title>
        <authorList>
            <person name="Lu H."/>
        </authorList>
    </citation>
    <scope>NUCLEOTIDE SEQUENCE [LARGE SCALE GENOMIC DNA]</scope>
    <source>
        <strain evidence="7 8">BYS96W</strain>
    </source>
</reference>
<dbReference type="SMART" id="SM00283">
    <property type="entry name" value="MA"/>
    <property type="match status" value="1"/>
</dbReference>
<comment type="similarity">
    <text evidence="2">Belongs to the methyl-accepting chemotaxis (MCP) protein family.</text>
</comment>
<keyword evidence="4" id="KW-0472">Membrane</keyword>
<dbReference type="InterPro" id="IPR024478">
    <property type="entry name" value="HlyB_4HB_MCP"/>
</dbReference>
<keyword evidence="4" id="KW-0812">Transmembrane</keyword>
<dbReference type="PRINTS" id="PR00260">
    <property type="entry name" value="CHEMTRNSDUCR"/>
</dbReference>
<feature type="domain" description="HAMP" evidence="6">
    <location>
        <begin position="209"/>
        <end position="261"/>
    </location>
</feature>
<keyword evidence="8" id="KW-1185">Reference proteome</keyword>
<protein>
    <submittedName>
        <fullName evidence="7">Methyl-accepting chemotaxis protein</fullName>
    </submittedName>
</protein>
<dbReference type="EMBL" id="JBIGIA010000025">
    <property type="protein sequence ID" value="MFG6459611.1"/>
    <property type="molecule type" value="Genomic_DNA"/>
</dbReference>
<name>A0ABW7GCR1_9BURK</name>
<feature type="domain" description="Methyl-accepting transducer" evidence="5">
    <location>
        <begin position="266"/>
        <end position="495"/>
    </location>
</feature>
<dbReference type="RefSeq" id="WP_394491789.1">
    <property type="nucleotide sequence ID" value="NZ_JBIGIA010000025.1"/>
</dbReference>
<evidence type="ECO:0000313" key="7">
    <source>
        <dbReference type="EMBL" id="MFG6459611.1"/>
    </source>
</evidence>
<evidence type="ECO:0000256" key="4">
    <source>
        <dbReference type="SAM" id="Phobius"/>
    </source>
</evidence>
<gene>
    <name evidence="7" type="ORF">ACG00X_22480</name>
</gene>
<dbReference type="Pfam" id="PF12729">
    <property type="entry name" value="4HB_MCP_1"/>
    <property type="match status" value="1"/>
</dbReference>
<sequence>MRMTIRHRLLALSGIGLAFFVVVAIVGYLALDQMSATAARVAGANGALRAQVEADMMHDALRADALGAMYHGQRRNSAAMAELRKDLAEHTQALEQHIDFLGRQSLPPAILADVKAARAELQGYITSTANVVTLSDTDPPAAEQQMAAFNAAFKALETAMEKLSDAIENHAAEEDEAGQAVALRARWWLVAAAAAGAALLLVIALVTVRHITVPLNRAVRHANHVAAGDLTQDIRHDYRDETGELLQALGQMAEHLAHLVGEVRQNAQLVATDSGEIASGSLQLSQRTEAQASQLEESAATLQRLTGMLEQSASNTDRASELARQASEVAQEGGQAVSETVRTMAEIATSSSRIADIITLIDGIAFQTNILALNAAVEAARAGEQGRGFAVVASEVRSLAKRSADAAHEIKALIDSSVARVQEGTATVGRAGDTVQRTVAEFGKVAALIHDVNTANREQAASLAAVRAAVLQLDQTTHQNAALAEQSAAAAQTLRDHAKRLLDLVARFKLRG</sequence>
<evidence type="ECO:0000259" key="6">
    <source>
        <dbReference type="PROSITE" id="PS50885"/>
    </source>
</evidence>
<dbReference type="PROSITE" id="PS50111">
    <property type="entry name" value="CHEMOTAXIS_TRANSDUC_2"/>
    <property type="match status" value="1"/>
</dbReference>
<dbReference type="Pfam" id="PF00015">
    <property type="entry name" value="MCPsignal"/>
    <property type="match status" value="1"/>
</dbReference>
<dbReference type="InterPro" id="IPR003660">
    <property type="entry name" value="HAMP_dom"/>
</dbReference>
<organism evidence="7 8">
    <name type="scientific">Pelomonas nitida</name>
    <dbReference type="NCBI Taxonomy" id="3299027"/>
    <lineage>
        <taxon>Bacteria</taxon>
        <taxon>Pseudomonadati</taxon>
        <taxon>Pseudomonadota</taxon>
        <taxon>Betaproteobacteria</taxon>
        <taxon>Burkholderiales</taxon>
        <taxon>Sphaerotilaceae</taxon>
        <taxon>Roseateles</taxon>
    </lineage>
</organism>
<dbReference type="PANTHER" id="PTHR43531">
    <property type="entry name" value="PROTEIN ICFG"/>
    <property type="match status" value="1"/>
</dbReference>
<keyword evidence="1" id="KW-0488">Methylation</keyword>
<evidence type="ECO:0000313" key="8">
    <source>
        <dbReference type="Proteomes" id="UP001606305"/>
    </source>
</evidence>
<dbReference type="Gene3D" id="1.10.287.950">
    <property type="entry name" value="Methyl-accepting chemotaxis protein"/>
    <property type="match status" value="1"/>
</dbReference>